<gene>
    <name evidence="2" type="ORF">J4Q44_G00041560</name>
</gene>
<dbReference type="Proteomes" id="UP001356427">
    <property type="component" value="Unassembled WGS sequence"/>
</dbReference>
<proteinExistence type="predicted"/>
<reference evidence="2 3" key="1">
    <citation type="submission" date="2021-04" db="EMBL/GenBank/DDBJ databases">
        <authorList>
            <person name="De Guttry C."/>
            <person name="Zahm M."/>
            <person name="Klopp C."/>
            <person name="Cabau C."/>
            <person name="Louis A."/>
            <person name="Berthelot C."/>
            <person name="Parey E."/>
            <person name="Roest Crollius H."/>
            <person name="Montfort J."/>
            <person name="Robinson-Rechavi M."/>
            <person name="Bucao C."/>
            <person name="Bouchez O."/>
            <person name="Gislard M."/>
            <person name="Lluch J."/>
            <person name="Milhes M."/>
            <person name="Lampietro C."/>
            <person name="Lopez Roques C."/>
            <person name="Donnadieu C."/>
            <person name="Braasch I."/>
            <person name="Desvignes T."/>
            <person name="Postlethwait J."/>
            <person name="Bobe J."/>
            <person name="Wedekind C."/>
            <person name="Guiguen Y."/>
        </authorList>
    </citation>
    <scope>NUCLEOTIDE SEQUENCE [LARGE SCALE GENOMIC DNA]</scope>
    <source>
        <strain evidence="2">Cs_M1</strain>
        <tissue evidence="2">Blood</tissue>
    </source>
</reference>
<comment type="caution">
    <text evidence="2">The sequence shown here is derived from an EMBL/GenBank/DDBJ whole genome shotgun (WGS) entry which is preliminary data.</text>
</comment>
<keyword evidence="1" id="KW-1133">Transmembrane helix</keyword>
<evidence type="ECO:0000313" key="3">
    <source>
        <dbReference type="Proteomes" id="UP001356427"/>
    </source>
</evidence>
<dbReference type="AlphaFoldDB" id="A0AAN8R614"/>
<organism evidence="2 3">
    <name type="scientific">Coregonus suidteri</name>
    <dbReference type="NCBI Taxonomy" id="861788"/>
    <lineage>
        <taxon>Eukaryota</taxon>
        <taxon>Metazoa</taxon>
        <taxon>Chordata</taxon>
        <taxon>Craniata</taxon>
        <taxon>Vertebrata</taxon>
        <taxon>Euteleostomi</taxon>
        <taxon>Actinopterygii</taxon>
        <taxon>Neopterygii</taxon>
        <taxon>Teleostei</taxon>
        <taxon>Protacanthopterygii</taxon>
        <taxon>Salmoniformes</taxon>
        <taxon>Salmonidae</taxon>
        <taxon>Coregoninae</taxon>
        <taxon>Coregonus</taxon>
    </lineage>
</organism>
<protein>
    <submittedName>
        <fullName evidence="2">Uncharacterized protein</fullName>
    </submittedName>
</protein>
<dbReference type="EMBL" id="JAGTTL010000003">
    <property type="protein sequence ID" value="KAK6324814.1"/>
    <property type="molecule type" value="Genomic_DNA"/>
</dbReference>
<name>A0AAN8R614_9TELE</name>
<keyword evidence="1" id="KW-0472">Membrane</keyword>
<feature type="transmembrane region" description="Helical" evidence="1">
    <location>
        <begin position="24"/>
        <end position="46"/>
    </location>
</feature>
<sequence>VYVTQCLDAIFYAVILNTEICSSHYSKCICGSFLLITFIFVFNAGFDVKVRSYQVEWLLSMF</sequence>
<keyword evidence="3" id="KW-1185">Reference proteome</keyword>
<evidence type="ECO:0000256" key="1">
    <source>
        <dbReference type="SAM" id="Phobius"/>
    </source>
</evidence>
<accession>A0AAN8R614</accession>
<keyword evidence="1" id="KW-0812">Transmembrane</keyword>
<evidence type="ECO:0000313" key="2">
    <source>
        <dbReference type="EMBL" id="KAK6324814.1"/>
    </source>
</evidence>
<feature type="non-terminal residue" evidence="2">
    <location>
        <position position="1"/>
    </location>
</feature>